<dbReference type="Proteomes" id="UP000203433">
    <property type="component" value="Segment"/>
</dbReference>
<accession>A0A0R7EYW5</accession>
<gene>
    <name evidence="2" type="primary">ORF-94</name>
</gene>
<evidence type="ECO:0008006" key="4">
    <source>
        <dbReference type="Google" id="ProtNLM"/>
    </source>
</evidence>
<dbReference type="KEGG" id="vg:26373956"/>
<keyword evidence="1" id="KW-0812">Transmembrane</keyword>
<sequence length="83" mass="9650">MSISLVFGLVVFAFIINRFRSSEAIVTALVLIILFFCILHYYYKNAESDPQDLYNENTKKIKRKQQLNDVFDALLNKNQSSLD</sequence>
<protein>
    <recommendedName>
        <fullName evidence="4">Ac76</fullName>
    </recommendedName>
</protein>
<keyword evidence="1" id="KW-1133">Transmembrane helix</keyword>
<dbReference type="EMBL" id="KP296186">
    <property type="protein sequence ID" value="AKN80749.1"/>
    <property type="molecule type" value="Genomic_DNA"/>
</dbReference>
<proteinExistence type="predicted"/>
<organism evidence="2 3">
    <name type="scientific">Diatraea saccharalis granulovirus</name>
    <dbReference type="NCBI Taxonomy" id="1675862"/>
    <lineage>
        <taxon>Viruses</taxon>
        <taxon>Viruses incertae sedis</taxon>
        <taxon>Naldaviricetes</taxon>
        <taxon>Lefavirales</taxon>
        <taxon>Baculoviridae</taxon>
        <taxon>Betabaculovirus</taxon>
        <taxon>Betabaculovirus disaccharalis</taxon>
    </lineage>
</organism>
<dbReference type="RefSeq" id="YP_009182292.1">
    <property type="nucleotide sequence ID" value="NC_028491.1"/>
</dbReference>
<evidence type="ECO:0000313" key="3">
    <source>
        <dbReference type="Proteomes" id="UP000203433"/>
    </source>
</evidence>
<dbReference type="OrthoDB" id="25286at10239"/>
<feature type="transmembrane region" description="Helical" evidence="1">
    <location>
        <begin position="23"/>
        <end position="43"/>
    </location>
</feature>
<keyword evidence="3" id="KW-1185">Reference proteome</keyword>
<dbReference type="GeneID" id="26373956"/>
<dbReference type="Pfam" id="PF05814">
    <property type="entry name" value="Ac76"/>
    <property type="match status" value="1"/>
</dbReference>
<name>A0A0R7EYW5_9BBAC</name>
<evidence type="ECO:0000313" key="2">
    <source>
        <dbReference type="EMBL" id="AKN80749.1"/>
    </source>
</evidence>
<evidence type="ECO:0000256" key="1">
    <source>
        <dbReference type="SAM" id="Phobius"/>
    </source>
</evidence>
<keyword evidence="1" id="KW-0472">Membrane</keyword>
<reference evidence="2 3" key="1">
    <citation type="journal article" date="2015" name="J. Virol.">
        <title>A betabaculovirus-encoded gp64 homolog is a functional envelope fusion protein.</title>
        <authorList>
            <person name="Ardisson-Araujo D.M."/>
            <person name="Melo F.L."/>
            <person name="Clem R.J."/>
            <person name="Wolff J.L."/>
            <person name="Ribeiro B.M."/>
        </authorList>
    </citation>
    <scope>NUCLEOTIDE SEQUENCE [LARGE SCALE GENOMIC DNA]</scope>
    <source>
        <strain evidence="2 3">Parana-2009</strain>
    </source>
</reference>
<dbReference type="InterPro" id="IPR008561">
    <property type="entry name" value="Ac76_baculovir"/>
</dbReference>